<evidence type="ECO:0000313" key="3">
    <source>
        <dbReference type="Proteomes" id="UP001519332"/>
    </source>
</evidence>
<keyword evidence="3" id="KW-1185">Reference proteome</keyword>
<evidence type="ECO:0000313" key="2">
    <source>
        <dbReference type="EMBL" id="MBP2320437.1"/>
    </source>
</evidence>
<dbReference type="CDD" id="cd06587">
    <property type="entry name" value="VOC"/>
    <property type="match status" value="1"/>
</dbReference>
<dbReference type="PROSITE" id="PS51819">
    <property type="entry name" value="VOC"/>
    <property type="match status" value="1"/>
</dbReference>
<organism evidence="2 3">
    <name type="scientific">Kibdelosporangium banguiense</name>
    <dbReference type="NCBI Taxonomy" id="1365924"/>
    <lineage>
        <taxon>Bacteria</taxon>
        <taxon>Bacillati</taxon>
        <taxon>Actinomycetota</taxon>
        <taxon>Actinomycetes</taxon>
        <taxon>Pseudonocardiales</taxon>
        <taxon>Pseudonocardiaceae</taxon>
        <taxon>Kibdelosporangium</taxon>
    </lineage>
</organism>
<keyword evidence="2" id="KW-0456">Lyase</keyword>
<sequence>MPNIAKVLARVVVDDLDKAIPLYQALSGAEQVQKFGHGPVKLASVGPFLLLEAEGAEGYTNRAATILVFDVAPVVREIELAGGEIIEGPSAGPNGERLVARHPDGSVFEYIQLR</sequence>
<dbReference type="GO" id="GO:0016829">
    <property type="term" value="F:lyase activity"/>
    <property type="evidence" value="ECO:0007669"/>
    <property type="project" value="UniProtKB-KW"/>
</dbReference>
<feature type="domain" description="VOC" evidence="1">
    <location>
        <begin position="3"/>
        <end position="113"/>
    </location>
</feature>
<dbReference type="EMBL" id="JAGINW010000001">
    <property type="protein sequence ID" value="MBP2320437.1"/>
    <property type="molecule type" value="Genomic_DNA"/>
</dbReference>
<comment type="caution">
    <text evidence="2">The sequence shown here is derived from an EMBL/GenBank/DDBJ whole genome shotgun (WGS) entry which is preliminary data.</text>
</comment>
<dbReference type="Gene3D" id="3.10.180.10">
    <property type="entry name" value="2,3-Dihydroxybiphenyl 1,2-Dioxygenase, domain 1"/>
    <property type="match status" value="1"/>
</dbReference>
<reference evidence="2 3" key="1">
    <citation type="submission" date="2021-03" db="EMBL/GenBank/DDBJ databases">
        <title>Sequencing the genomes of 1000 actinobacteria strains.</title>
        <authorList>
            <person name="Klenk H.-P."/>
        </authorList>
    </citation>
    <scope>NUCLEOTIDE SEQUENCE [LARGE SCALE GENOMIC DNA]</scope>
    <source>
        <strain evidence="2 3">DSM 46670</strain>
    </source>
</reference>
<gene>
    <name evidence="2" type="ORF">JOF56_000822</name>
</gene>
<dbReference type="InterPro" id="IPR029068">
    <property type="entry name" value="Glyas_Bleomycin-R_OHBP_Dase"/>
</dbReference>
<accession>A0ABS4T7Q6</accession>
<evidence type="ECO:0000259" key="1">
    <source>
        <dbReference type="PROSITE" id="PS51819"/>
    </source>
</evidence>
<protein>
    <submittedName>
        <fullName evidence="2">Enzyme related to lactoylglutathione lyase</fullName>
    </submittedName>
</protein>
<dbReference type="Proteomes" id="UP001519332">
    <property type="component" value="Unassembled WGS sequence"/>
</dbReference>
<dbReference type="InterPro" id="IPR037523">
    <property type="entry name" value="VOC_core"/>
</dbReference>
<keyword evidence="2" id="KW-0560">Oxidoreductase</keyword>
<dbReference type="RefSeq" id="WP_209634587.1">
    <property type="nucleotide sequence ID" value="NZ_JAGINW010000001.1"/>
</dbReference>
<dbReference type="GO" id="GO:0016491">
    <property type="term" value="F:oxidoreductase activity"/>
    <property type="evidence" value="ECO:0007669"/>
    <property type="project" value="UniProtKB-KW"/>
</dbReference>
<dbReference type="SUPFAM" id="SSF54593">
    <property type="entry name" value="Glyoxalase/Bleomycin resistance protein/Dihydroxybiphenyl dioxygenase"/>
    <property type="match status" value="1"/>
</dbReference>
<name>A0ABS4T7Q6_9PSEU</name>
<proteinExistence type="predicted"/>